<evidence type="ECO:0000313" key="3">
    <source>
        <dbReference type="Proteomes" id="UP000270094"/>
    </source>
</evidence>
<evidence type="ECO:0000313" key="2">
    <source>
        <dbReference type="EMBL" id="VDM70553.1"/>
    </source>
</evidence>
<protein>
    <submittedName>
        <fullName evidence="2">Uncharacterized protein</fullName>
    </submittedName>
</protein>
<organism evidence="2 3">
    <name type="scientific">Strongylus vulgaris</name>
    <name type="common">Blood worm</name>
    <dbReference type="NCBI Taxonomy" id="40348"/>
    <lineage>
        <taxon>Eukaryota</taxon>
        <taxon>Metazoa</taxon>
        <taxon>Ecdysozoa</taxon>
        <taxon>Nematoda</taxon>
        <taxon>Chromadorea</taxon>
        <taxon>Rhabditida</taxon>
        <taxon>Rhabditina</taxon>
        <taxon>Rhabditomorpha</taxon>
        <taxon>Strongyloidea</taxon>
        <taxon>Strongylidae</taxon>
        <taxon>Strongylus</taxon>
    </lineage>
</organism>
<dbReference type="Proteomes" id="UP000270094">
    <property type="component" value="Unassembled WGS sequence"/>
</dbReference>
<reference evidence="2 3" key="1">
    <citation type="submission" date="2018-11" db="EMBL/GenBank/DDBJ databases">
        <authorList>
            <consortium name="Pathogen Informatics"/>
        </authorList>
    </citation>
    <scope>NUCLEOTIDE SEQUENCE [LARGE SCALE GENOMIC DNA]</scope>
</reference>
<dbReference type="OrthoDB" id="5859077at2759"/>
<evidence type="ECO:0000256" key="1">
    <source>
        <dbReference type="SAM" id="MobiDB-lite"/>
    </source>
</evidence>
<dbReference type="EMBL" id="UYYB01016585">
    <property type="protein sequence ID" value="VDM70553.1"/>
    <property type="molecule type" value="Genomic_DNA"/>
</dbReference>
<dbReference type="AlphaFoldDB" id="A0A3P7IRS4"/>
<proteinExistence type="predicted"/>
<accession>A0A3P7IRS4</accession>
<feature type="region of interest" description="Disordered" evidence="1">
    <location>
        <begin position="1"/>
        <end position="21"/>
    </location>
</feature>
<sequence>MTLDDDEQRKAEKRARSEAQRLESIRAKRELEKQRQAIMSKALKEVDQKSKRVVFEDSDEEEVGCSLYYICFFCSSC</sequence>
<gene>
    <name evidence="2" type="ORF">SVUK_LOCUS5551</name>
</gene>
<name>A0A3P7IRS4_STRVU</name>
<feature type="compositionally biased region" description="Basic and acidic residues" evidence="1">
    <location>
        <begin position="7"/>
        <end position="21"/>
    </location>
</feature>
<keyword evidence="3" id="KW-1185">Reference proteome</keyword>